<reference evidence="2 3" key="1">
    <citation type="submission" date="2021-08" db="EMBL/GenBank/DDBJ databases">
        <authorList>
            <person name="Peeters C."/>
        </authorList>
    </citation>
    <scope>NUCLEOTIDE SEQUENCE [LARGE SCALE GENOMIC DNA]</scope>
    <source>
        <strain evidence="2 3">LMG 23994</strain>
    </source>
</reference>
<protein>
    <recommendedName>
        <fullName evidence="4">KfrA N-terminal DNA-binding domain-containing protein</fullName>
    </recommendedName>
</protein>
<name>A0ABM8WL84_9BURK</name>
<dbReference type="EMBL" id="CAJZAF010000005">
    <property type="protein sequence ID" value="CAG9168134.1"/>
    <property type="molecule type" value="Genomic_DNA"/>
</dbReference>
<evidence type="ECO:0008006" key="4">
    <source>
        <dbReference type="Google" id="ProtNLM"/>
    </source>
</evidence>
<evidence type="ECO:0000256" key="1">
    <source>
        <dbReference type="SAM" id="Coils"/>
    </source>
</evidence>
<keyword evidence="3" id="KW-1185">Reference proteome</keyword>
<keyword evidence="1" id="KW-0175">Coiled coil</keyword>
<organism evidence="2 3">
    <name type="scientific">Cupriavidus pinatubonensis</name>
    <dbReference type="NCBI Taxonomy" id="248026"/>
    <lineage>
        <taxon>Bacteria</taxon>
        <taxon>Pseudomonadati</taxon>
        <taxon>Pseudomonadota</taxon>
        <taxon>Betaproteobacteria</taxon>
        <taxon>Burkholderiales</taxon>
        <taxon>Burkholderiaceae</taxon>
        <taxon>Cupriavidus</taxon>
    </lineage>
</organism>
<proteinExistence type="predicted"/>
<sequence>MIEQRSTQVARARAALSDAICAVDGVMSRAAELSRRIAAAQARQEAALAGLRSGELSEDIGAARLAVAKADAEDLERLAAGLQSEVAGAEQARNAAAQTVRHAEEALAHAERAATIQGLDERIAQLEAKLCAAIGERYRLGVEQAGGRFLMLGQAWSPSKTLVDAFTYGIPPAVTH</sequence>
<evidence type="ECO:0000313" key="3">
    <source>
        <dbReference type="Proteomes" id="UP000701702"/>
    </source>
</evidence>
<evidence type="ECO:0000313" key="2">
    <source>
        <dbReference type="EMBL" id="CAG9168134.1"/>
    </source>
</evidence>
<gene>
    <name evidence="2" type="ORF">LMG23994_01317</name>
</gene>
<dbReference type="Proteomes" id="UP000701702">
    <property type="component" value="Unassembled WGS sequence"/>
</dbReference>
<dbReference type="RefSeq" id="WP_224000748.1">
    <property type="nucleotide sequence ID" value="NZ_CAJZAF010000005.1"/>
</dbReference>
<feature type="coiled-coil region" evidence="1">
    <location>
        <begin position="23"/>
        <end position="113"/>
    </location>
</feature>
<dbReference type="SUPFAM" id="SSF57997">
    <property type="entry name" value="Tropomyosin"/>
    <property type="match status" value="1"/>
</dbReference>
<comment type="caution">
    <text evidence="2">The sequence shown here is derived from an EMBL/GenBank/DDBJ whole genome shotgun (WGS) entry which is preliminary data.</text>
</comment>
<accession>A0ABM8WL84</accession>